<dbReference type="SMART" id="SM00360">
    <property type="entry name" value="RRM"/>
    <property type="match status" value="3"/>
</dbReference>
<dbReference type="Gene3D" id="3.30.70.330">
    <property type="match status" value="3"/>
</dbReference>
<feature type="domain" description="RRM" evidence="3">
    <location>
        <begin position="6"/>
        <end position="78"/>
    </location>
</feature>
<proteinExistence type="predicted"/>
<accession>A0A9P6XHZ4</accession>
<evidence type="ECO:0000313" key="4">
    <source>
        <dbReference type="EMBL" id="KAG1314184.1"/>
    </source>
</evidence>
<keyword evidence="5" id="KW-1185">Reference proteome</keyword>
<dbReference type="CDD" id="cd00590">
    <property type="entry name" value="RRM_SF"/>
    <property type="match status" value="3"/>
</dbReference>
<name>A0A9P6XHZ4_RHIOR</name>
<dbReference type="PANTHER" id="PTHR23189">
    <property type="entry name" value="RNA RECOGNITION MOTIF-CONTAINING"/>
    <property type="match status" value="1"/>
</dbReference>
<evidence type="ECO:0000259" key="3">
    <source>
        <dbReference type="PROSITE" id="PS50102"/>
    </source>
</evidence>
<evidence type="ECO:0000256" key="1">
    <source>
        <dbReference type="ARBA" id="ARBA00022884"/>
    </source>
</evidence>
<dbReference type="Pfam" id="PF00076">
    <property type="entry name" value="RRM_1"/>
    <property type="match status" value="3"/>
</dbReference>
<keyword evidence="1 2" id="KW-0694">RNA-binding</keyword>
<dbReference type="InterPro" id="IPR035979">
    <property type="entry name" value="RBD_domain_sf"/>
</dbReference>
<dbReference type="SUPFAM" id="SSF54928">
    <property type="entry name" value="RNA-binding domain, RBD"/>
    <property type="match status" value="2"/>
</dbReference>
<organism evidence="4 5">
    <name type="scientific">Rhizopus oryzae</name>
    <name type="common">Mucormycosis agent</name>
    <name type="synonym">Rhizopus arrhizus var. delemar</name>
    <dbReference type="NCBI Taxonomy" id="64495"/>
    <lineage>
        <taxon>Eukaryota</taxon>
        <taxon>Fungi</taxon>
        <taxon>Fungi incertae sedis</taxon>
        <taxon>Mucoromycota</taxon>
        <taxon>Mucoromycotina</taxon>
        <taxon>Mucoromycetes</taxon>
        <taxon>Mucorales</taxon>
        <taxon>Mucorineae</taxon>
        <taxon>Rhizopodaceae</taxon>
        <taxon>Rhizopus</taxon>
    </lineage>
</organism>
<feature type="domain" description="RRM" evidence="3">
    <location>
        <begin position="191"/>
        <end position="261"/>
    </location>
</feature>
<sequence>MTSTCKSLIVRNLATNVTVDNLKSIFNLISLVDSVQIIEDIHCGIVEFHEYRGAEQALVTMDRRTLSDQTITLDWNHSNAKIFIHNLNPNTTQSILYEAFESLDAIETCMMNNKNSLYGIISFPTKMHAEIAALKMNGRSILSSPIEIYVDENEDNSNSASSRRSSSNDSDVSLTSMAYENIFAKTPLYHTTIYIKNLSENVTKQEIKSVVQQYGEVNEIEMRKKMMIIKLDTHANASTAIFNLQGTMINNKPIRSGWWTKDIIGQDICLPLFSSIISPTILDTTFMRAPAPTFVYSESIHEYY</sequence>
<dbReference type="PROSITE" id="PS50102">
    <property type="entry name" value="RRM"/>
    <property type="match status" value="3"/>
</dbReference>
<dbReference type="AlphaFoldDB" id="A0A9P6XHZ4"/>
<dbReference type="OrthoDB" id="8093034at2759"/>
<dbReference type="InterPro" id="IPR012677">
    <property type="entry name" value="Nucleotide-bd_a/b_plait_sf"/>
</dbReference>
<dbReference type="GO" id="GO:0003723">
    <property type="term" value="F:RNA binding"/>
    <property type="evidence" value="ECO:0007669"/>
    <property type="project" value="UniProtKB-UniRule"/>
</dbReference>
<protein>
    <recommendedName>
        <fullName evidence="3">RRM domain-containing protein</fullName>
    </recommendedName>
</protein>
<feature type="domain" description="RRM" evidence="3">
    <location>
        <begin position="80"/>
        <end position="153"/>
    </location>
</feature>
<dbReference type="Proteomes" id="UP000716291">
    <property type="component" value="Unassembled WGS sequence"/>
</dbReference>
<evidence type="ECO:0000256" key="2">
    <source>
        <dbReference type="PROSITE-ProRule" id="PRU00176"/>
    </source>
</evidence>
<reference evidence="4" key="1">
    <citation type="journal article" date="2020" name="Microb. Genom.">
        <title>Genetic diversity of clinical and environmental Mucorales isolates obtained from an investigation of mucormycosis cases among solid organ transplant recipients.</title>
        <authorList>
            <person name="Nguyen M.H."/>
            <person name="Kaul D."/>
            <person name="Muto C."/>
            <person name="Cheng S.J."/>
            <person name="Richter R.A."/>
            <person name="Bruno V.M."/>
            <person name="Liu G."/>
            <person name="Beyhan S."/>
            <person name="Sundermann A.J."/>
            <person name="Mounaud S."/>
            <person name="Pasculle A.W."/>
            <person name="Nierman W.C."/>
            <person name="Driscoll E."/>
            <person name="Cumbie R."/>
            <person name="Clancy C.J."/>
            <person name="Dupont C.L."/>
        </authorList>
    </citation>
    <scope>NUCLEOTIDE SEQUENCE</scope>
    <source>
        <strain evidence="4">GL11</strain>
    </source>
</reference>
<dbReference type="EMBL" id="JAANQT010000133">
    <property type="protein sequence ID" value="KAG1314184.1"/>
    <property type="molecule type" value="Genomic_DNA"/>
</dbReference>
<gene>
    <name evidence="4" type="ORF">G6F64_001671</name>
</gene>
<dbReference type="InterPro" id="IPR000504">
    <property type="entry name" value="RRM_dom"/>
</dbReference>
<evidence type="ECO:0000313" key="5">
    <source>
        <dbReference type="Proteomes" id="UP000716291"/>
    </source>
</evidence>
<comment type="caution">
    <text evidence="4">The sequence shown here is derived from an EMBL/GenBank/DDBJ whole genome shotgun (WGS) entry which is preliminary data.</text>
</comment>